<evidence type="ECO:0000256" key="3">
    <source>
        <dbReference type="ARBA" id="ARBA00022448"/>
    </source>
</evidence>
<dbReference type="GO" id="GO:0005283">
    <property type="term" value="F:amino acid:sodium symporter activity"/>
    <property type="evidence" value="ECO:0007669"/>
    <property type="project" value="TreeGrafter"/>
</dbReference>
<dbReference type="GO" id="GO:0005886">
    <property type="term" value="C:plasma membrane"/>
    <property type="evidence" value="ECO:0007669"/>
    <property type="project" value="TreeGrafter"/>
</dbReference>
<keyword evidence="5" id="KW-0769">Symport</keyword>
<evidence type="ECO:0000256" key="5">
    <source>
        <dbReference type="ARBA" id="ARBA00022847"/>
    </source>
</evidence>
<dbReference type="InterPro" id="IPR000175">
    <property type="entry name" value="Na/ntran_symport"/>
</dbReference>
<evidence type="ECO:0000256" key="2">
    <source>
        <dbReference type="ARBA" id="ARBA00006459"/>
    </source>
</evidence>
<keyword evidence="7 8" id="KW-0472">Membrane</keyword>
<organism evidence="9 10">
    <name type="scientific">Ladona fulva</name>
    <name type="common">Scarce chaser dragonfly</name>
    <name type="synonym">Libellula fulva</name>
    <dbReference type="NCBI Taxonomy" id="123851"/>
    <lineage>
        <taxon>Eukaryota</taxon>
        <taxon>Metazoa</taxon>
        <taxon>Ecdysozoa</taxon>
        <taxon>Arthropoda</taxon>
        <taxon>Hexapoda</taxon>
        <taxon>Insecta</taxon>
        <taxon>Pterygota</taxon>
        <taxon>Palaeoptera</taxon>
        <taxon>Odonata</taxon>
        <taxon>Epiprocta</taxon>
        <taxon>Anisoptera</taxon>
        <taxon>Libelluloidea</taxon>
        <taxon>Libellulidae</taxon>
        <taxon>Ladona</taxon>
    </lineage>
</organism>
<reference evidence="9" key="2">
    <citation type="submission" date="2017-10" db="EMBL/GenBank/DDBJ databases">
        <title>Ladona fulva Genome sequencing and assembly.</title>
        <authorList>
            <person name="Murali S."/>
            <person name="Richards S."/>
            <person name="Bandaranaike D."/>
            <person name="Bellair M."/>
            <person name="Blankenburg K."/>
            <person name="Chao H."/>
            <person name="Dinh H."/>
            <person name="Doddapaneni H."/>
            <person name="Dugan-Rocha S."/>
            <person name="Elkadiri S."/>
            <person name="Gnanaolivu R."/>
            <person name="Hernandez B."/>
            <person name="Skinner E."/>
            <person name="Javaid M."/>
            <person name="Lee S."/>
            <person name="Li M."/>
            <person name="Ming W."/>
            <person name="Munidasa M."/>
            <person name="Muniz J."/>
            <person name="Nguyen L."/>
            <person name="Hughes D."/>
            <person name="Osuji N."/>
            <person name="Pu L.-L."/>
            <person name="Puazo M."/>
            <person name="Qu C."/>
            <person name="Quiroz J."/>
            <person name="Raj R."/>
            <person name="Weissenberger G."/>
            <person name="Xin Y."/>
            <person name="Zou X."/>
            <person name="Han Y."/>
            <person name="Worley K."/>
            <person name="Muzny D."/>
            <person name="Gibbs R."/>
        </authorList>
    </citation>
    <scope>NUCLEOTIDE SEQUENCE</scope>
    <source>
        <strain evidence="9">Sampled in the wild</strain>
    </source>
</reference>
<keyword evidence="6 8" id="KW-1133">Transmembrane helix</keyword>
<dbReference type="EMBL" id="KZ308693">
    <property type="protein sequence ID" value="KAG8233176.1"/>
    <property type="molecule type" value="Genomic_DNA"/>
</dbReference>
<keyword evidence="3" id="KW-0813">Transport</keyword>
<comment type="caution">
    <text evidence="9">The sequence shown here is derived from an EMBL/GenBank/DDBJ whole genome shotgun (WGS) entry which is preliminary data.</text>
</comment>
<accession>A0A8K0KDK4</accession>
<dbReference type="GO" id="GO:0089718">
    <property type="term" value="P:amino acid import across plasma membrane"/>
    <property type="evidence" value="ECO:0007669"/>
    <property type="project" value="TreeGrafter"/>
</dbReference>
<reference evidence="9" key="1">
    <citation type="submission" date="2013-04" db="EMBL/GenBank/DDBJ databases">
        <authorList>
            <person name="Qu J."/>
            <person name="Murali S.C."/>
            <person name="Bandaranaike D."/>
            <person name="Bellair M."/>
            <person name="Blankenburg K."/>
            <person name="Chao H."/>
            <person name="Dinh H."/>
            <person name="Doddapaneni H."/>
            <person name="Downs B."/>
            <person name="Dugan-Rocha S."/>
            <person name="Elkadiri S."/>
            <person name="Gnanaolivu R.D."/>
            <person name="Hernandez B."/>
            <person name="Javaid M."/>
            <person name="Jayaseelan J.C."/>
            <person name="Lee S."/>
            <person name="Li M."/>
            <person name="Ming W."/>
            <person name="Munidasa M."/>
            <person name="Muniz J."/>
            <person name="Nguyen L."/>
            <person name="Ongeri F."/>
            <person name="Osuji N."/>
            <person name="Pu L.-L."/>
            <person name="Puazo M."/>
            <person name="Qu C."/>
            <person name="Quiroz J."/>
            <person name="Raj R."/>
            <person name="Weissenberger G."/>
            <person name="Xin Y."/>
            <person name="Zou X."/>
            <person name="Han Y."/>
            <person name="Richards S."/>
            <person name="Worley K."/>
            <person name="Muzny D."/>
            <person name="Gibbs R."/>
        </authorList>
    </citation>
    <scope>NUCLEOTIDE SEQUENCE</scope>
    <source>
        <strain evidence="9">Sampled in the wild</strain>
    </source>
</reference>
<evidence type="ECO:0000313" key="10">
    <source>
        <dbReference type="Proteomes" id="UP000792457"/>
    </source>
</evidence>
<evidence type="ECO:0000313" key="9">
    <source>
        <dbReference type="EMBL" id="KAG8233176.1"/>
    </source>
</evidence>
<gene>
    <name evidence="9" type="ORF">J437_LFUL008939</name>
</gene>
<dbReference type="PROSITE" id="PS50267">
    <property type="entry name" value="NA_NEUROTRAN_SYMP_3"/>
    <property type="match status" value="1"/>
</dbReference>
<keyword evidence="4 8" id="KW-0812">Transmembrane</keyword>
<comment type="similarity">
    <text evidence="2">Belongs to the sodium:neurotransmitter symporter (SNF) (TC 2.A.22) family.</text>
</comment>
<keyword evidence="10" id="KW-1185">Reference proteome</keyword>
<evidence type="ECO:0000256" key="6">
    <source>
        <dbReference type="ARBA" id="ARBA00022989"/>
    </source>
</evidence>
<dbReference type="PANTHER" id="PTHR11616:SF323">
    <property type="entry name" value="SODIUM-DEPENDENT TRANSPORTER BEDRAGGLED"/>
    <property type="match status" value="1"/>
</dbReference>
<evidence type="ECO:0000256" key="8">
    <source>
        <dbReference type="SAM" id="Phobius"/>
    </source>
</evidence>
<protein>
    <submittedName>
        <fullName evidence="9">Uncharacterized protein</fullName>
    </submittedName>
</protein>
<evidence type="ECO:0000256" key="7">
    <source>
        <dbReference type="ARBA" id="ARBA00023136"/>
    </source>
</evidence>
<dbReference type="Proteomes" id="UP000792457">
    <property type="component" value="Unassembled WGS sequence"/>
</dbReference>
<name>A0A8K0KDK4_LADFU</name>
<dbReference type="SUPFAM" id="SSF161070">
    <property type="entry name" value="SNF-like"/>
    <property type="match status" value="1"/>
</dbReference>
<comment type="subcellular location">
    <subcellularLocation>
        <location evidence="1">Membrane</location>
        <topology evidence="1">Multi-pass membrane protein</topology>
    </subcellularLocation>
</comment>
<dbReference type="PANTHER" id="PTHR11616">
    <property type="entry name" value="SODIUM/CHLORIDE DEPENDENT TRANSPORTER"/>
    <property type="match status" value="1"/>
</dbReference>
<feature type="transmembrane region" description="Helical" evidence="8">
    <location>
        <begin position="347"/>
        <end position="366"/>
    </location>
</feature>
<dbReference type="OrthoDB" id="6366319at2759"/>
<dbReference type="InterPro" id="IPR037272">
    <property type="entry name" value="SNS_sf"/>
</dbReference>
<evidence type="ECO:0000256" key="4">
    <source>
        <dbReference type="ARBA" id="ARBA00022692"/>
    </source>
</evidence>
<dbReference type="AlphaFoldDB" id="A0A8K0KDK4"/>
<feature type="transmembrane region" description="Helical" evidence="8">
    <location>
        <begin position="171"/>
        <end position="195"/>
    </location>
</feature>
<sequence>MSLLFGLPLYSFHVSIGQYLGAGVIDMWRISPVFQGIGIALLASQALLGIYTIVGVSWMFVYLRDSFITKNDIYRWAEPLDALTEANGPVAHNGTFKIEETVPDYFRPQVVWEGRVRLHASWFGGRRRAQRQSRGDHSIGICIPRNGLEGVLSQQQESGNKKPSMLRRDTVLVASFTLLILVLSAFLANACVQLLHIKGNYEYIPSSFGPKEELLGLLPFKGQTLREDIANAVIECIDKNLIQRDKIVSVSTDRAEKKMSSYGFLWPLEAPVPGESEGASRYMTHVPLAMGEQVAIPWGPIHFGWTQSGQLELVGDATPSGRSGYQTLRLATEIVPSALALLRVVQFSPFWALAIWHCVITGVIAINSKKFKVWETTITFFTCAFGFLLGLTLTTERSSPYYLRM</sequence>
<evidence type="ECO:0000256" key="1">
    <source>
        <dbReference type="ARBA" id="ARBA00004141"/>
    </source>
</evidence>
<feature type="transmembrane region" description="Helical" evidence="8">
    <location>
        <begin position="378"/>
        <end position="395"/>
    </location>
</feature>
<dbReference type="Pfam" id="PF00209">
    <property type="entry name" value="SNF"/>
    <property type="match status" value="1"/>
</dbReference>
<dbReference type="GO" id="GO:0015179">
    <property type="term" value="F:L-amino acid transmembrane transporter activity"/>
    <property type="evidence" value="ECO:0007669"/>
    <property type="project" value="TreeGrafter"/>
</dbReference>
<proteinExistence type="inferred from homology"/>
<feature type="transmembrane region" description="Helical" evidence="8">
    <location>
        <begin position="33"/>
        <end position="61"/>
    </location>
</feature>